<keyword evidence="4 5" id="KW-0413">Isomerase</keyword>
<dbReference type="PANTHER" id="PTHR45779:SF7">
    <property type="entry name" value="PEPTIDYLPROLYL ISOMERASE"/>
    <property type="match status" value="1"/>
</dbReference>
<dbReference type="KEGG" id="arep:ID810_06960"/>
<name>A0A7T0LJ40_9ACTO</name>
<feature type="chain" id="PRO_5039311478" description="peptidylprolyl isomerase" evidence="6">
    <location>
        <begin position="22"/>
        <end position="327"/>
    </location>
</feature>
<accession>A0A7T0LJ40</accession>
<dbReference type="InterPro" id="IPR044609">
    <property type="entry name" value="FKBP2/11"/>
</dbReference>
<dbReference type="AlphaFoldDB" id="A0A7T0LJ40"/>
<dbReference type="Gene3D" id="3.10.50.40">
    <property type="match status" value="2"/>
</dbReference>
<keyword evidence="9" id="KW-1185">Reference proteome</keyword>
<feature type="signal peptide" evidence="6">
    <location>
        <begin position="1"/>
        <end position="21"/>
    </location>
</feature>
<evidence type="ECO:0000256" key="4">
    <source>
        <dbReference type="ARBA" id="ARBA00023235"/>
    </source>
</evidence>
<evidence type="ECO:0000313" key="8">
    <source>
        <dbReference type="EMBL" id="QPL04545.1"/>
    </source>
</evidence>
<dbReference type="EMBL" id="CP063989">
    <property type="protein sequence ID" value="QPL04545.1"/>
    <property type="molecule type" value="Genomic_DNA"/>
</dbReference>
<evidence type="ECO:0000256" key="6">
    <source>
        <dbReference type="SAM" id="SignalP"/>
    </source>
</evidence>
<gene>
    <name evidence="8" type="ORF">ID810_06960</name>
</gene>
<evidence type="ECO:0000313" key="9">
    <source>
        <dbReference type="Proteomes" id="UP000594637"/>
    </source>
</evidence>
<evidence type="ECO:0000256" key="3">
    <source>
        <dbReference type="ARBA" id="ARBA00023110"/>
    </source>
</evidence>
<proteinExistence type="predicted"/>
<dbReference type="Proteomes" id="UP000594637">
    <property type="component" value="Chromosome"/>
</dbReference>
<evidence type="ECO:0000256" key="1">
    <source>
        <dbReference type="ARBA" id="ARBA00000971"/>
    </source>
</evidence>
<dbReference type="PROSITE" id="PS51257">
    <property type="entry name" value="PROKAR_LIPOPROTEIN"/>
    <property type="match status" value="1"/>
</dbReference>
<feature type="domain" description="PPIase FKBP-type" evidence="7">
    <location>
        <begin position="105"/>
        <end position="191"/>
    </location>
</feature>
<reference evidence="8 9" key="1">
    <citation type="submission" date="2020-11" db="EMBL/GenBank/DDBJ databases">
        <title>Actinomyces sp. ZJ750.</title>
        <authorList>
            <person name="Zhou J."/>
        </authorList>
    </citation>
    <scope>NUCLEOTIDE SEQUENCE [LARGE SCALE GENOMIC DNA]</scope>
    <source>
        <strain evidence="8 9">ZJ750</strain>
    </source>
</reference>
<evidence type="ECO:0000259" key="7">
    <source>
        <dbReference type="PROSITE" id="PS50059"/>
    </source>
</evidence>
<keyword evidence="3 5" id="KW-0697">Rotamase</keyword>
<dbReference type="InterPro" id="IPR046357">
    <property type="entry name" value="PPIase_dom_sf"/>
</dbReference>
<keyword evidence="6" id="KW-0732">Signal</keyword>
<dbReference type="PROSITE" id="PS50059">
    <property type="entry name" value="FKBP_PPIASE"/>
    <property type="match status" value="1"/>
</dbReference>
<dbReference type="PANTHER" id="PTHR45779">
    <property type="entry name" value="PEPTIDYLPROLYL ISOMERASE"/>
    <property type="match status" value="1"/>
</dbReference>
<comment type="catalytic activity">
    <reaction evidence="1 5">
        <text>[protein]-peptidylproline (omega=180) = [protein]-peptidylproline (omega=0)</text>
        <dbReference type="Rhea" id="RHEA:16237"/>
        <dbReference type="Rhea" id="RHEA-COMP:10747"/>
        <dbReference type="Rhea" id="RHEA-COMP:10748"/>
        <dbReference type="ChEBI" id="CHEBI:83833"/>
        <dbReference type="ChEBI" id="CHEBI:83834"/>
        <dbReference type="EC" id="5.2.1.8"/>
    </reaction>
</comment>
<dbReference type="EC" id="5.2.1.8" evidence="2 5"/>
<organism evidence="8 9">
    <name type="scientific">Actinomyces respiraculi</name>
    <dbReference type="NCBI Taxonomy" id="2744574"/>
    <lineage>
        <taxon>Bacteria</taxon>
        <taxon>Bacillati</taxon>
        <taxon>Actinomycetota</taxon>
        <taxon>Actinomycetes</taxon>
        <taxon>Actinomycetales</taxon>
        <taxon>Actinomycetaceae</taxon>
        <taxon>Actinomyces</taxon>
    </lineage>
</organism>
<dbReference type="InterPro" id="IPR001179">
    <property type="entry name" value="PPIase_FKBP_dom"/>
</dbReference>
<dbReference type="GO" id="GO:0003755">
    <property type="term" value="F:peptidyl-prolyl cis-trans isomerase activity"/>
    <property type="evidence" value="ECO:0007669"/>
    <property type="project" value="UniProtKB-KW"/>
</dbReference>
<sequence>MLRRPHLVLSALALTSSLVLAACGSSSGGSDATASATATASAATSGVATNVVCSDLTIDDSSAALPSLAGEADTTPTPTWTGEAAPANLTVATLEEGDGPTVTEADFITVSYAGWKWDDNATFDSSYDRAAPTTFSLQGVITGWRCGLAGHKVGERVLMSVPSQYAYGDVATGGGAPTGPLVFVVEIKAVGSTADATVEGEQALADRGITVTGDLGSAASISVSPDAVEPTQTEVIVLARGTGAAITAEDTIGLHMAFTSWDGTVNQSSWEQASPQRVTMAQAPGLTGLIGVPVGSRVVVLMPAGTDSSSGEALPAMAYVLDIAAIL</sequence>
<protein>
    <recommendedName>
        <fullName evidence="2 5">peptidylprolyl isomerase</fullName>
        <ecNumber evidence="2 5">5.2.1.8</ecNumber>
    </recommendedName>
</protein>
<dbReference type="RefSeq" id="WP_166854863.1">
    <property type="nucleotide sequence ID" value="NZ_CP063989.1"/>
</dbReference>
<dbReference type="SUPFAM" id="SSF54534">
    <property type="entry name" value="FKBP-like"/>
    <property type="match status" value="2"/>
</dbReference>
<evidence type="ECO:0000256" key="2">
    <source>
        <dbReference type="ARBA" id="ARBA00013194"/>
    </source>
</evidence>
<dbReference type="Pfam" id="PF00254">
    <property type="entry name" value="FKBP_C"/>
    <property type="match status" value="1"/>
</dbReference>
<evidence type="ECO:0000256" key="5">
    <source>
        <dbReference type="PROSITE-ProRule" id="PRU00277"/>
    </source>
</evidence>